<feature type="transmembrane region" description="Helical" evidence="21">
    <location>
        <begin position="282"/>
        <end position="303"/>
    </location>
</feature>
<feature type="transmembrane region" description="Helical" evidence="21">
    <location>
        <begin position="323"/>
        <end position="343"/>
    </location>
</feature>
<evidence type="ECO:0000256" key="16">
    <source>
        <dbReference type="ARBA" id="ARBA00023166"/>
    </source>
</evidence>
<evidence type="ECO:0000256" key="9">
    <source>
        <dbReference type="ARBA" id="ARBA00022737"/>
    </source>
</evidence>
<feature type="compositionally biased region" description="Gly residues" evidence="20">
    <location>
        <begin position="1185"/>
        <end position="1196"/>
    </location>
</feature>
<dbReference type="SUPFAM" id="SSF50978">
    <property type="entry name" value="WD40 repeat-like"/>
    <property type="match status" value="1"/>
</dbReference>
<dbReference type="EMBL" id="JBBJBU010000001">
    <property type="protein sequence ID" value="KAK7208592.1"/>
    <property type="molecule type" value="Genomic_DNA"/>
</dbReference>
<evidence type="ECO:0000256" key="12">
    <source>
        <dbReference type="ARBA" id="ARBA00023034"/>
    </source>
</evidence>
<name>A0ABR1FFP1_9ASCO</name>
<evidence type="ECO:0000256" key="3">
    <source>
        <dbReference type="ARBA" id="ARBA00004653"/>
    </source>
</evidence>
<feature type="region of interest" description="Disordered" evidence="20">
    <location>
        <begin position="1158"/>
        <end position="1196"/>
    </location>
</feature>
<feature type="transmembrane region" description="Helical" evidence="21">
    <location>
        <begin position="539"/>
        <end position="563"/>
    </location>
</feature>
<evidence type="ECO:0000256" key="20">
    <source>
        <dbReference type="SAM" id="MobiDB-lite"/>
    </source>
</evidence>
<gene>
    <name evidence="23" type="ORF">BZA70DRAFT_265853</name>
</gene>
<keyword evidence="17" id="KW-0325">Glycoprotein</keyword>
<accession>A0ABR1FFP1</accession>
<feature type="transmembrane region" description="Helical" evidence="21">
    <location>
        <begin position="216"/>
        <end position="234"/>
    </location>
</feature>
<evidence type="ECO:0000256" key="10">
    <source>
        <dbReference type="ARBA" id="ARBA00022824"/>
    </source>
</evidence>
<keyword evidence="12" id="KW-0333">Golgi apparatus</keyword>
<keyword evidence="7" id="KW-0853">WD repeat</keyword>
<evidence type="ECO:0000259" key="22">
    <source>
        <dbReference type="PROSITE" id="PS50156"/>
    </source>
</evidence>
<evidence type="ECO:0000256" key="8">
    <source>
        <dbReference type="ARBA" id="ARBA00022692"/>
    </source>
</evidence>
<evidence type="ECO:0000256" key="11">
    <source>
        <dbReference type="ARBA" id="ARBA00022989"/>
    </source>
</evidence>
<keyword evidence="15 21" id="KW-0472">Membrane</keyword>
<evidence type="ECO:0000313" key="24">
    <source>
        <dbReference type="Proteomes" id="UP001498771"/>
    </source>
</evidence>
<dbReference type="PANTHER" id="PTHR46378:SF1">
    <property type="entry name" value="STEROL REGULATORY ELEMENT-BINDING PROTEIN CLEAVAGE-ACTIVATING PROTEIN"/>
    <property type="match status" value="1"/>
</dbReference>
<dbReference type="SMART" id="SM00320">
    <property type="entry name" value="WD40"/>
    <property type="match status" value="2"/>
</dbReference>
<feature type="transmembrane region" description="Helical" evidence="21">
    <location>
        <begin position="350"/>
        <end position="375"/>
    </location>
</feature>
<dbReference type="InterPro" id="IPR015943">
    <property type="entry name" value="WD40/YVTN_repeat-like_dom_sf"/>
</dbReference>
<dbReference type="InterPro" id="IPR036322">
    <property type="entry name" value="WD40_repeat_dom_sf"/>
</dbReference>
<evidence type="ECO:0000256" key="7">
    <source>
        <dbReference type="ARBA" id="ARBA00022574"/>
    </source>
</evidence>
<evidence type="ECO:0000256" key="13">
    <source>
        <dbReference type="ARBA" id="ARBA00023098"/>
    </source>
</evidence>
<evidence type="ECO:0000256" key="1">
    <source>
        <dbReference type="ARBA" id="ARBA00004477"/>
    </source>
</evidence>
<protein>
    <recommendedName>
        <fullName evidence="5">Sterol regulatory element-binding protein cleavage-activating protein</fullName>
    </recommendedName>
</protein>
<comment type="caution">
    <text evidence="23">The sequence shown here is derived from an EMBL/GenBank/DDBJ whole genome shotgun (WGS) entry which is preliminary data.</text>
</comment>
<dbReference type="Proteomes" id="UP001498771">
    <property type="component" value="Unassembled WGS sequence"/>
</dbReference>
<evidence type="ECO:0000256" key="15">
    <source>
        <dbReference type="ARBA" id="ARBA00023136"/>
    </source>
</evidence>
<keyword evidence="6" id="KW-0153">Cholesterol metabolism</keyword>
<keyword evidence="10" id="KW-0256">Endoplasmic reticulum</keyword>
<dbReference type="InterPro" id="IPR053958">
    <property type="entry name" value="HMGCR/SNAP/NPC1-like_SSD"/>
</dbReference>
<evidence type="ECO:0000256" key="21">
    <source>
        <dbReference type="SAM" id="Phobius"/>
    </source>
</evidence>
<dbReference type="PROSITE" id="PS50156">
    <property type="entry name" value="SSD"/>
    <property type="match status" value="1"/>
</dbReference>
<dbReference type="InterPro" id="IPR001680">
    <property type="entry name" value="WD40_rpt"/>
</dbReference>
<evidence type="ECO:0000256" key="17">
    <source>
        <dbReference type="ARBA" id="ARBA00023180"/>
    </source>
</evidence>
<dbReference type="Pfam" id="PF12349">
    <property type="entry name" value="Sterol-sensing"/>
    <property type="match status" value="1"/>
</dbReference>
<feature type="transmembrane region" description="Helical" evidence="21">
    <location>
        <begin position="246"/>
        <end position="270"/>
    </location>
</feature>
<keyword evidence="16" id="KW-1207">Sterol metabolism</keyword>
<comment type="function">
    <text evidence="19">Escort protein required for cholesterol as well as lipid homeostasis. Regulates export of the SCAP-SREBP complex from the endoplasmic reticulum to the Golgi upon low cholesterol, thereby regulating the processing of sterol regulatory element-binding proteins (SREBPs) SREBF1/SREBP1 and SREBF2/SREBP2. At high sterol concentrations, formation of a ternary complex with INSIG (INSIG1 or INSIG2) leads to mask the ER export signal in SCAP, promoting retention of the complex in the endoplasmic reticulum. Low sterol concentrations trigger release of INSIG, a conformational change in the SSD domain of SCAP, unmasking of the ER export signal, promoting recruitment into COPII-coated vesicles and transport of the SCAP-SREBP to the Golgi: in the Golgi, SREBPs are then processed, releasing the transcription factor fragment of SREBPs from the membrane, its import into the nucleus and up-regulation of LDLR, INSIG1 and the mevalonate pathway. Binds cholesterol via its SSD domain.</text>
</comment>
<evidence type="ECO:0000256" key="18">
    <source>
        <dbReference type="ARBA" id="ARBA00023221"/>
    </source>
</evidence>
<keyword evidence="14" id="KW-0446">Lipid-binding</keyword>
<evidence type="ECO:0000256" key="5">
    <source>
        <dbReference type="ARBA" id="ARBA00019541"/>
    </source>
</evidence>
<comment type="subcellular location">
    <subcellularLocation>
        <location evidence="2">Cytoplasmic vesicle</location>
        <location evidence="2">COPII-coated vesicle membrane</location>
        <topology evidence="2">Multi-pass membrane protein</topology>
    </subcellularLocation>
    <subcellularLocation>
        <location evidence="1">Endoplasmic reticulum membrane</location>
        <topology evidence="1">Multi-pass membrane protein</topology>
    </subcellularLocation>
    <subcellularLocation>
        <location evidence="3">Golgi apparatus membrane</location>
        <topology evidence="3">Multi-pass membrane protein</topology>
    </subcellularLocation>
</comment>
<dbReference type="RefSeq" id="XP_064771625.1">
    <property type="nucleotide sequence ID" value="XM_064910987.1"/>
</dbReference>
<sequence length="1228" mass="133872">MLRTAVLALFRGTRYANDLMPDSVLFQYFRQLAVFVVYSPQIVILVAAALALVLAFPGAVDVIRSPGLDYVWDDLSASSPPDLVVRQAWLRGPLSDSLQIAWAITSSVSHALDSSSSPSTSSTSSTSSSSILSPTELWPSRDAFLADPFPSSTLSRAPSALVANDSLILSLISTSHSTDALWTSSIKSIDGDNLETRYSAHSTVGILRHIPTFSPVSGFILAAAYLAALIYLVISLKRMPAMRSKYGLFVAFMVEVALSLAGAATLLHWLDADSARLPISSFPFIFFVLATENMFRLLNALAYTKPDQPATVRIGTALGKVGFLSTVTYLSNIGILVLAGILTSPPVRQICIFTVLALIIDYFLHMSYFVAVLSIDVRRLELEDLIQSSLDAPSNDADDSDDDDILALDESVQRSWNPFPKILGYFTRGRVPTTTTAGTAVMGCFLLLIQFHYLGQLIPSSLLTMHWSSLIAGHRSSVWCRIPEFFSCIADDLAALLPPGRSSISVEFYEPDYFTIATNSTQDLFVADPSLTSSLSSSAILPSSGVFFVTLLILALLTTALVLQHMLRDVRDEAASDPRFRSSPVFVTKDLSGCHSLDVVRLATSSNGLVASLGLDHKIFIWQVNSSSHKKLKASKVPLPSEPTTWPVSAIALDTDGRFLAICSKSGKVHCWSIATSRFVWTVELAGLENAAPAAILFLTEKVPGMVTRVNLVVVGRNGMLYQIATDSSGVVFEHKITDETLDSAEKLFTPRLPKRIVSATRAGNIVITMLVRTTWISQKLDLRPGMTVILEQQQILNPMNPKPDILTSNAQNKPQNPNEIMSIVPLPQIGMVLRTRGIKLDLIDVQTGTIVKEFQIGQYRRGSLHAFHDHTQHCPFCGCSTIATLCIVYTERESGMMIMHTFVATNRARKNICLRVERDPREKRCIGFEGVLERQHWLADVSGWEVTDINVVMGIRRKTSTLADLAIHSASHTNDGHSTSEGLHHRVANGSGPAAAGNEVALKKYGRSSDGQVKEECWEGWTMGMDGTVNTYDLRPDNIHRDLQRYPRSRTRQRTYSSSSDEEYDADTNGNGEEYPKPGTSARRRKKRHTHHYHVHPNVQDLLVSHIGPVAKLGHRSTVIGFGNTVRVLYFGSEEIISPNDNSVDDDDVGLAYVSRRRRAGRRSDSRGSIGSPAASPMRVASSGHGGGLMSGGLMNGARHAGGGLTRGGLMGGSARRGGLMGGGARF</sequence>
<feature type="region of interest" description="Disordered" evidence="20">
    <location>
        <begin position="111"/>
        <end position="134"/>
    </location>
</feature>
<feature type="region of interest" description="Disordered" evidence="20">
    <location>
        <begin position="1041"/>
        <end position="1092"/>
    </location>
</feature>
<evidence type="ECO:0000256" key="6">
    <source>
        <dbReference type="ARBA" id="ARBA00022548"/>
    </source>
</evidence>
<dbReference type="PANTHER" id="PTHR46378">
    <property type="entry name" value="STEROL REGULATORY ELEMENT-BINDING PROTEIN CLEAVAGE-ACTIVATING PROTEIN"/>
    <property type="match status" value="1"/>
</dbReference>
<dbReference type="GeneID" id="90036499"/>
<proteinExistence type="inferred from homology"/>
<dbReference type="Gene3D" id="2.130.10.10">
    <property type="entry name" value="YVTN repeat-like/Quinoprotein amine dehydrogenase"/>
    <property type="match status" value="1"/>
</dbReference>
<dbReference type="InterPro" id="IPR000731">
    <property type="entry name" value="SSD"/>
</dbReference>
<keyword evidence="18" id="KW-0753">Steroid metabolism</keyword>
<evidence type="ECO:0000256" key="14">
    <source>
        <dbReference type="ARBA" id="ARBA00023121"/>
    </source>
</evidence>
<dbReference type="InterPro" id="IPR030225">
    <property type="entry name" value="SCAP"/>
</dbReference>
<reference evidence="23 24" key="1">
    <citation type="submission" date="2024-03" db="EMBL/GenBank/DDBJ databases">
        <title>Genome-scale model development and genomic sequencing of the oleaginous clade Lipomyces.</title>
        <authorList>
            <consortium name="Lawrence Berkeley National Laboratory"/>
            <person name="Czajka J.J."/>
            <person name="Han Y."/>
            <person name="Kim J."/>
            <person name="Mondo S.J."/>
            <person name="Hofstad B.A."/>
            <person name="Robles A."/>
            <person name="Haridas S."/>
            <person name="Riley R."/>
            <person name="LaButti K."/>
            <person name="Pangilinan J."/>
            <person name="Andreopoulos W."/>
            <person name="Lipzen A."/>
            <person name="Yan J."/>
            <person name="Wang M."/>
            <person name="Ng V."/>
            <person name="Grigoriev I.V."/>
            <person name="Spatafora J.W."/>
            <person name="Magnuson J.K."/>
            <person name="Baker S.E."/>
            <person name="Pomraning K.R."/>
        </authorList>
    </citation>
    <scope>NUCLEOTIDE SEQUENCE [LARGE SCALE GENOMIC DNA]</scope>
    <source>
        <strain evidence="23 24">Phaff 52-87</strain>
    </source>
</reference>
<evidence type="ECO:0000313" key="23">
    <source>
        <dbReference type="EMBL" id="KAK7208592.1"/>
    </source>
</evidence>
<keyword evidence="24" id="KW-1185">Reference proteome</keyword>
<feature type="compositionally biased region" description="Basic residues" evidence="20">
    <location>
        <begin position="1083"/>
        <end position="1092"/>
    </location>
</feature>
<keyword evidence="11 21" id="KW-1133">Transmembrane helix</keyword>
<evidence type="ECO:0000256" key="2">
    <source>
        <dbReference type="ARBA" id="ARBA00004557"/>
    </source>
</evidence>
<evidence type="ECO:0000256" key="4">
    <source>
        <dbReference type="ARBA" id="ARBA00007410"/>
    </source>
</evidence>
<comment type="similarity">
    <text evidence="4">Belongs to the WD repeat SCAP family.</text>
</comment>
<feature type="transmembrane region" description="Helical" evidence="21">
    <location>
        <begin position="32"/>
        <end position="56"/>
    </location>
</feature>
<feature type="domain" description="SSD" evidence="22">
    <location>
        <begin position="217"/>
        <end position="375"/>
    </location>
</feature>
<organism evidence="23 24">
    <name type="scientific">Myxozyma melibiosi</name>
    <dbReference type="NCBI Taxonomy" id="54550"/>
    <lineage>
        <taxon>Eukaryota</taxon>
        <taxon>Fungi</taxon>
        <taxon>Dikarya</taxon>
        <taxon>Ascomycota</taxon>
        <taxon>Saccharomycotina</taxon>
        <taxon>Lipomycetes</taxon>
        <taxon>Lipomycetales</taxon>
        <taxon>Lipomycetaceae</taxon>
        <taxon>Myxozyma</taxon>
    </lineage>
</organism>
<keyword evidence="9" id="KW-0677">Repeat</keyword>
<keyword evidence="8 21" id="KW-0812">Transmembrane</keyword>
<evidence type="ECO:0000256" key="19">
    <source>
        <dbReference type="ARBA" id="ARBA00045958"/>
    </source>
</evidence>
<keyword evidence="13" id="KW-0443">Lipid metabolism</keyword>